<feature type="domain" description="Chromosome segregation protein Spc25 C-terminal" evidence="11">
    <location>
        <begin position="167"/>
        <end position="240"/>
    </location>
</feature>
<dbReference type="Proteomes" id="UP001530315">
    <property type="component" value="Unassembled WGS sequence"/>
</dbReference>
<name>A0ABD3NXI2_9STRA</name>
<keyword evidence="3 9" id="KW-0158">Chromosome</keyword>
<accession>A0ABD3NXI2</accession>
<comment type="similarity">
    <text evidence="2 9">Belongs to the SPC25 family.</text>
</comment>
<comment type="subunit">
    <text evidence="9">Component of the NDC80 complex.</text>
</comment>
<dbReference type="CDD" id="cd23784">
    <property type="entry name" value="RWD_Spc25"/>
    <property type="match status" value="1"/>
</dbReference>
<evidence type="ECO:0000256" key="3">
    <source>
        <dbReference type="ARBA" id="ARBA00022454"/>
    </source>
</evidence>
<evidence type="ECO:0000256" key="4">
    <source>
        <dbReference type="ARBA" id="ARBA00022618"/>
    </source>
</evidence>
<comment type="caution">
    <text evidence="12">The sequence shown here is derived from an EMBL/GenBank/DDBJ whole genome shotgun (WGS) entry which is preliminary data.</text>
</comment>
<protein>
    <recommendedName>
        <fullName evidence="9">Kinetochore protein SPC25</fullName>
    </recommendedName>
</protein>
<dbReference type="InterPro" id="IPR045143">
    <property type="entry name" value="Spc25"/>
</dbReference>
<evidence type="ECO:0000256" key="9">
    <source>
        <dbReference type="RuleBase" id="RU367150"/>
    </source>
</evidence>
<dbReference type="GO" id="GO:0005634">
    <property type="term" value="C:nucleus"/>
    <property type="evidence" value="ECO:0007669"/>
    <property type="project" value="UniProtKB-SubCell"/>
</dbReference>
<feature type="coiled-coil region" evidence="10">
    <location>
        <begin position="86"/>
        <end position="120"/>
    </location>
</feature>
<dbReference type="InterPro" id="IPR013255">
    <property type="entry name" value="Spc25_C"/>
</dbReference>
<reference evidence="12 13" key="1">
    <citation type="submission" date="2024-10" db="EMBL/GenBank/DDBJ databases">
        <title>Updated reference genomes for cyclostephanoid diatoms.</title>
        <authorList>
            <person name="Roberts W.R."/>
            <person name="Alverson A.J."/>
        </authorList>
    </citation>
    <scope>NUCLEOTIDE SEQUENCE [LARGE SCALE GENOMIC DNA]</scope>
    <source>
        <strain evidence="12 13">AJA276-08</strain>
    </source>
</reference>
<comment type="subcellular location">
    <subcellularLocation>
        <location evidence="1">Chromosome</location>
        <location evidence="1">Centromere</location>
    </subcellularLocation>
    <subcellularLocation>
        <location evidence="9">Nucleus</location>
    </subcellularLocation>
    <subcellularLocation>
        <location evidence="9">Chromosome</location>
        <location evidence="9">Centromere</location>
        <location evidence="9">Kinetochore</location>
    </subcellularLocation>
</comment>
<keyword evidence="13" id="KW-1185">Reference proteome</keyword>
<keyword evidence="7 9" id="KW-0131">Cell cycle</keyword>
<dbReference type="GO" id="GO:0051301">
    <property type="term" value="P:cell division"/>
    <property type="evidence" value="ECO:0007669"/>
    <property type="project" value="UniProtKB-UniRule"/>
</dbReference>
<organism evidence="12 13">
    <name type="scientific">Stephanodiscus triporus</name>
    <dbReference type="NCBI Taxonomy" id="2934178"/>
    <lineage>
        <taxon>Eukaryota</taxon>
        <taxon>Sar</taxon>
        <taxon>Stramenopiles</taxon>
        <taxon>Ochrophyta</taxon>
        <taxon>Bacillariophyta</taxon>
        <taxon>Coscinodiscophyceae</taxon>
        <taxon>Thalassiosirophycidae</taxon>
        <taxon>Stephanodiscales</taxon>
        <taxon>Stephanodiscaceae</taxon>
        <taxon>Stephanodiscus</taxon>
    </lineage>
</organism>
<gene>
    <name evidence="12" type="ORF">ACHAW5_009782</name>
</gene>
<keyword evidence="9" id="KW-0995">Kinetochore</keyword>
<dbReference type="AlphaFoldDB" id="A0ABD3NXI2"/>
<dbReference type="GO" id="GO:0000776">
    <property type="term" value="C:kinetochore"/>
    <property type="evidence" value="ECO:0007669"/>
    <property type="project" value="UniProtKB-UniRule"/>
</dbReference>
<dbReference type="Pfam" id="PF08234">
    <property type="entry name" value="Spindle_Spc25"/>
    <property type="match status" value="1"/>
</dbReference>
<evidence type="ECO:0000256" key="5">
    <source>
        <dbReference type="ARBA" id="ARBA00022776"/>
    </source>
</evidence>
<dbReference type="PANTHER" id="PTHR14281:SF0">
    <property type="entry name" value="KINETOCHORE PROTEIN SPC25"/>
    <property type="match status" value="1"/>
</dbReference>
<evidence type="ECO:0000256" key="8">
    <source>
        <dbReference type="ARBA" id="ARBA00023328"/>
    </source>
</evidence>
<evidence type="ECO:0000313" key="12">
    <source>
        <dbReference type="EMBL" id="KAL3780218.1"/>
    </source>
</evidence>
<sequence length="244" mass="27691">MATLGFTSNFVARLEDSRRRLDDFVETNKRTADSLVADLKKVQADEQQGIDSLLRQLKSLQHERGVAAMSRNGSDDNAMGGVAVQRKKLESKQVKFEEEISMLKSKNRIEQEQLDEVLAEEAAIRQKADDVRAKKEEIEMARGVTLEDLTKGLLNYRFTGLTFERSEKGALSFKFTKLDKEDPKRPFTFTLSMDDNDDYNLLNVNPPLDKSKTNPMLETLNADGKNGFNSFAVGMRKLFKETIQ</sequence>
<keyword evidence="6 10" id="KW-0175">Coiled coil</keyword>
<evidence type="ECO:0000256" key="1">
    <source>
        <dbReference type="ARBA" id="ARBA00004584"/>
    </source>
</evidence>
<keyword evidence="4 9" id="KW-0132">Cell division</keyword>
<evidence type="ECO:0000256" key="2">
    <source>
        <dbReference type="ARBA" id="ARBA00006379"/>
    </source>
</evidence>
<dbReference type="PANTHER" id="PTHR14281">
    <property type="entry name" value="KINETOCHORE PROTEIN SPC25-RELATED"/>
    <property type="match status" value="1"/>
</dbReference>
<evidence type="ECO:0000256" key="10">
    <source>
        <dbReference type="SAM" id="Coils"/>
    </source>
</evidence>
<evidence type="ECO:0000256" key="6">
    <source>
        <dbReference type="ARBA" id="ARBA00023054"/>
    </source>
</evidence>
<proteinExistence type="inferred from homology"/>
<comment type="function">
    <text evidence="9">Acts as a component of the essential kinetochore-associated NDC80 complex, which is required for chromosome segregation and spindle checkpoint activity.</text>
</comment>
<keyword evidence="9" id="KW-0539">Nucleus</keyword>
<evidence type="ECO:0000313" key="13">
    <source>
        <dbReference type="Proteomes" id="UP001530315"/>
    </source>
</evidence>
<keyword evidence="8 9" id="KW-0137">Centromere</keyword>
<dbReference type="EMBL" id="JALLAZ020001125">
    <property type="protein sequence ID" value="KAL3780218.1"/>
    <property type="molecule type" value="Genomic_DNA"/>
</dbReference>
<dbReference type="Gene3D" id="3.30.457.50">
    <property type="entry name" value="Chromosome segregation protein Spc25"/>
    <property type="match status" value="1"/>
</dbReference>
<evidence type="ECO:0000259" key="11">
    <source>
        <dbReference type="Pfam" id="PF08234"/>
    </source>
</evidence>
<evidence type="ECO:0000256" key="7">
    <source>
        <dbReference type="ARBA" id="ARBA00023306"/>
    </source>
</evidence>
<keyword evidence="5 9" id="KW-0498">Mitosis</keyword>